<keyword evidence="2" id="KW-1185">Reference proteome</keyword>
<organism evidence="1 2">
    <name type="scientific">Stylosanthes scabra</name>
    <dbReference type="NCBI Taxonomy" id="79078"/>
    <lineage>
        <taxon>Eukaryota</taxon>
        <taxon>Viridiplantae</taxon>
        <taxon>Streptophyta</taxon>
        <taxon>Embryophyta</taxon>
        <taxon>Tracheophyta</taxon>
        <taxon>Spermatophyta</taxon>
        <taxon>Magnoliopsida</taxon>
        <taxon>eudicotyledons</taxon>
        <taxon>Gunneridae</taxon>
        <taxon>Pentapetalae</taxon>
        <taxon>rosids</taxon>
        <taxon>fabids</taxon>
        <taxon>Fabales</taxon>
        <taxon>Fabaceae</taxon>
        <taxon>Papilionoideae</taxon>
        <taxon>50 kb inversion clade</taxon>
        <taxon>dalbergioids sensu lato</taxon>
        <taxon>Dalbergieae</taxon>
        <taxon>Pterocarpus clade</taxon>
        <taxon>Stylosanthes</taxon>
    </lineage>
</organism>
<comment type="caution">
    <text evidence="1">The sequence shown here is derived from an EMBL/GenBank/DDBJ whole genome shotgun (WGS) entry which is preliminary data.</text>
</comment>
<sequence>MRYVGGDVGDLVEKEDVRTQRRSQTGTIDAWGMLKCLVILVSMNQLVVHKTRSGPKTRPWPDEFGANLARIYYGPVRTKALRNGPANLLNRARVKVQVTRPWPGWTCTYKEMKIRVRSQTHSLPQDSIHSHFIEHPSPKFRGKDTPTPIIFTLSHLLPFATSLFTSPAPPPLHRASFFPFLNLAPMVLIASHHVGVPHILSSSITVGSAAVTVATGHPPPLTITS</sequence>
<accession>A0ABU6ZDK5</accession>
<protein>
    <submittedName>
        <fullName evidence="1">Uncharacterized protein</fullName>
    </submittedName>
</protein>
<reference evidence="1 2" key="1">
    <citation type="journal article" date="2023" name="Plants (Basel)">
        <title>Bridging the Gap: Combining Genomics and Transcriptomics Approaches to Understand Stylosanthes scabra, an Orphan Legume from the Brazilian Caatinga.</title>
        <authorList>
            <person name="Ferreira-Neto J.R.C."/>
            <person name="da Silva M.D."/>
            <person name="Binneck E."/>
            <person name="de Melo N.F."/>
            <person name="da Silva R.H."/>
            <person name="de Melo A.L.T.M."/>
            <person name="Pandolfi V."/>
            <person name="Bustamante F.O."/>
            <person name="Brasileiro-Vidal A.C."/>
            <person name="Benko-Iseppon A.M."/>
        </authorList>
    </citation>
    <scope>NUCLEOTIDE SEQUENCE [LARGE SCALE GENOMIC DNA]</scope>
    <source>
        <tissue evidence="1">Leaves</tissue>
    </source>
</reference>
<gene>
    <name evidence="1" type="ORF">PIB30_041204</name>
</gene>
<dbReference type="Proteomes" id="UP001341840">
    <property type="component" value="Unassembled WGS sequence"/>
</dbReference>
<dbReference type="EMBL" id="JASCZI010272087">
    <property type="protein sequence ID" value="MED6220033.1"/>
    <property type="molecule type" value="Genomic_DNA"/>
</dbReference>
<name>A0ABU6ZDK5_9FABA</name>
<proteinExistence type="predicted"/>
<evidence type="ECO:0000313" key="2">
    <source>
        <dbReference type="Proteomes" id="UP001341840"/>
    </source>
</evidence>
<evidence type="ECO:0000313" key="1">
    <source>
        <dbReference type="EMBL" id="MED6220033.1"/>
    </source>
</evidence>